<reference evidence="3" key="2">
    <citation type="submission" date="2015-01" db="EMBL/GenBank/DDBJ databases">
        <title>Evolutionary Origins and Diversification of the Mycorrhizal Mutualists.</title>
        <authorList>
            <consortium name="DOE Joint Genome Institute"/>
            <consortium name="Mycorrhizal Genomics Consortium"/>
            <person name="Kohler A."/>
            <person name="Kuo A."/>
            <person name="Nagy L.G."/>
            <person name="Floudas D."/>
            <person name="Copeland A."/>
            <person name="Barry K.W."/>
            <person name="Cichocki N."/>
            <person name="Veneault-Fourrey C."/>
            <person name="LaButti K."/>
            <person name="Lindquist E.A."/>
            <person name="Lipzen A."/>
            <person name="Lundell T."/>
            <person name="Morin E."/>
            <person name="Murat C."/>
            <person name="Riley R."/>
            <person name="Ohm R."/>
            <person name="Sun H."/>
            <person name="Tunlid A."/>
            <person name="Henrissat B."/>
            <person name="Grigoriev I.V."/>
            <person name="Hibbett D.S."/>
            <person name="Martin F."/>
        </authorList>
    </citation>
    <scope>NUCLEOTIDE SEQUENCE [LARGE SCALE GENOMIC DNA]</scope>
    <source>
        <strain evidence="3">MUT 4182</strain>
    </source>
</reference>
<dbReference type="PROSITE" id="PS50011">
    <property type="entry name" value="PROTEIN_KINASE_DOM"/>
    <property type="match status" value="1"/>
</dbReference>
<reference evidence="2 3" key="1">
    <citation type="submission" date="2014-04" db="EMBL/GenBank/DDBJ databases">
        <authorList>
            <consortium name="DOE Joint Genome Institute"/>
            <person name="Kuo A."/>
            <person name="Girlanda M."/>
            <person name="Perotto S."/>
            <person name="Kohler A."/>
            <person name="Nagy L.G."/>
            <person name="Floudas D."/>
            <person name="Copeland A."/>
            <person name="Barry K.W."/>
            <person name="Cichocki N."/>
            <person name="Veneault-Fourrey C."/>
            <person name="LaButti K."/>
            <person name="Lindquist E.A."/>
            <person name="Lipzen A."/>
            <person name="Lundell T."/>
            <person name="Morin E."/>
            <person name="Murat C."/>
            <person name="Sun H."/>
            <person name="Tunlid A."/>
            <person name="Henrissat B."/>
            <person name="Grigoriev I.V."/>
            <person name="Hibbett D.S."/>
            <person name="Martin F."/>
            <person name="Nordberg H.P."/>
            <person name="Cantor M.N."/>
            <person name="Hua S.X."/>
        </authorList>
    </citation>
    <scope>NUCLEOTIDE SEQUENCE [LARGE SCALE GENOMIC DNA]</scope>
    <source>
        <strain evidence="2 3">MUT 4182</strain>
    </source>
</reference>
<dbReference type="InterPro" id="IPR000719">
    <property type="entry name" value="Prot_kinase_dom"/>
</dbReference>
<proteinExistence type="predicted"/>
<dbReference type="PROSITE" id="PS00108">
    <property type="entry name" value="PROTEIN_KINASE_ST"/>
    <property type="match status" value="1"/>
</dbReference>
<dbReference type="InterPro" id="IPR011009">
    <property type="entry name" value="Kinase-like_dom_sf"/>
</dbReference>
<dbReference type="GO" id="GO:0005737">
    <property type="term" value="C:cytoplasm"/>
    <property type="evidence" value="ECO:0007669"/>
    <property type="project" value="TreeGrafter"/>
</dbReference>
<gene>
    <name evidence="2" type="ORF">M407DRAFT_233888</name>
</gene>
<dbReference type="OrthoDB" id="4062651at2759"/>
<dbReference type="InterPro" id="IPR008271">
    <property type="entry name" value="Ser/Thr_kinase_AS"/>
</dbReference>
<dbReference type="Gene3D" id="1.10.510.10">
    <property type="entry name" value="Transferase(Phosphotransferase) domain 1"/>
    <property type="match status" value="1"/>
</dbReference>
<dbReference type="EMBL" id="KN823016">
    <property type="protein sequence ID" value="KIO26959.1"/>
    <property type="molecule type" value="Genomic_DNA"/>
</dbReference>
<dbReference type="SMART" id="SM00220">
    <property type="entry name" value="S_TKc"/>
    <property type="match status" value="1"/>
</dbReference>
<dbReference type="InterPro" id="IPR001245">
    <property type="entry name" value="Ser-Thr/Tyr_kinase_cat_dom"/>
</dbReference>
<dbReference type="GO" id="GO:0005524">
    <property type="term" value="F:ATP binding"/>
    <property type="evidence" value="ECO:0007669"/>
    <property type="project" value="InterPro"/>
</dbReference>
<evidence type="ECO:0000313" key="2">
    <source>
        <dbReference type="EMBL" id="KIO26959.1"/>
    </source>
</evidence>
<dbReference type="Pfam" id="PF07714">
    <property type="entry name" value="PK_Tyr_Ser-Thr"/>
    <property type="match status" value="1"/>
</dbReference>
<protein>
    <recommendedName>
        <fullName evidence="1">Protein kinase domain-containing protein</fullName>
    </recommendedName>
</protein>
<dbReference type="SUPFAM" id="SSF56112">
    <property type="entry name" value="Protein kinase-like (PK-like)"/>
    <property type="match status" value="1"/>
</dbReference>
<organism evidence="2 3">
    <name type="scientific">Tulasnella calospora MUT 4182</name>
    <dbReference type="NCBI Taxonomy" id="1051891"/>
    <lineage>
        <taxon>Eukaryota</taxon>
        <taxon>Fungi</taxon>
        <taxon>Dikarya</taxon>
        <taxon>Basidiomycota</taxon>
        <taxon>Agaricomycotina</taxon>
        <taxon>Agaricomycetes</taxon>
        <taxon>Cantharellales</taxon>
        <taxon>Tulasnellaceae</taxon>
        <taxon>Tulasnella</taxon>
    </lineage>
</organism>
<dbReference type="AlphaFoldDB" id="A0A0C3QKL3"/>
<dbReference type="Proteomes" id="UP000054248">
    <property type="component" value="Unassembled WGS sequence"/>
</dbReference>
<dbReference type="GO" id="GO:0004672">
    <property type="term" value="F:protein kinase activity"/>
    <property type="evidence" value="ECO:0007669"/>
    <property type="project" value="InterPro"/>
</dbReference>
<evidence type="ECO:0000313" key="3">
    <source>
        <dbReference type="Proteomes" id="UP000054248"/>
    </source>
</evidence>
<dbReference type="GO" id="GO:0007165">
    <property type="term" value="P:signal transduction"/>
    <property type="evidence" value="ECO:0007669"/>
    <property type="project" value="TreeGrafter"/>
</dbReference>
<keyword evidence="3" id="KW-1185">Reference proteome</keyword>
<dbReference type="PANTHER" id="PTHR23257">
    <property type="entry name" value="SERINE-THREONINE PROTEIN KINASE"/>
    <property type="match status" value="1"/>
</dbReference>
<name>A0A0C3QKL3_9AGAM</name>
<evidence type="ECO:0000259" key="1">
    <source>
        <dbReference type="PROSITE" id="PS50011"/>
    </source>
</evidence>
<dbReference type="InterPro" id="IPR050167">
    <property type="entry name" value="Ser_Thr_protein_kinase"/>
</dbReference>
<dbReference type="PIRSF" id="PIRSF000654">
    <property type="entry name" value="Integrin-linked_kinase"/>
    <property type="match status" value="1"/>
</dbReference>
<feature type="domain" description="Protein kinase" evidence="1">
    <location>
        <begin position="1"/>
        <end position="218"/>
    </location>
</feature>
<sequence>KRFEREAATWRRLRHPHILEFLGTLKRDGHLYLVSPFINNGTLVEYVFRHPSVNRIKLLRETAEAIHYLHAQNIIHGDVKGSNILISDGAHALLCDFGLTKMIDSRTSTCVKGAGSVRWMSPELWDNEHRSFESDVYAFGMTIAEVLTGKVPFPQLSTSMAVMMAVICRNERPLRDPVSSPEGGSYEEAWNIAADCWPTTPFERIDMAEALRRLSTTYPED</sequence>
<dbReference type="HOGENOM" id="CLU_000288_7_18_1"/>
<accession>A0A0C3QKL3</accession>
<feature type="non-terminal residue" evidence="2">
    <location>
        <position position="1"/>
    </location>
</feature>